<dbReference type="RefSeq" id="WP_246510815.1">
    <property type="nucleotide sequence ID" value="NZ_JACHIN010000025.1"/>
</dbReference>
<organism evidence="2 3">
    <name type="scientific">Nonomuraea endophytica</name>
    <dbReference type="NCBI Taxonomy" id="714136"/>
    <lineage>
        <taxon>Bacteria</taxon>
        <taxon>Bacillati</taxon>
        <taxon>Actinomycetota</taxon>
        <taxon>Actinomycetes</taxon>
        <taxon>Streptosporangiales</taxon>
        <taxon>Streptosporangiaceae</taxon>
        <taxon>Nonomuraea</taxon>
    </lineage>
</organism>
<protein>
    <submittedName>
        <fullName evidence="2">Uncharacterized protein</fullName>
    </submittedName>
</protein>
<evidence type="ECO:0000313" key="3">
    <source>
        <dbReference type="Proteomes" id="UP000568380"/>
    </source>
</evidence>
<accession>A0A7W8AEQ2</accession>
<name>A0A7W8AEQ2_9ACTN</name>
<sequence length="56" mass="5781">MSVEPGALPATVVSSTLREPLDRPDATAASGDAAEIVARLKEESAVPLRSHGRPLS</sequence>
<dbReference type="Proteomes" id="UP000568380">
    <property type="component" value="Unassembled WGS sequence"/>
</dbReference>
<reference evidence="2 3" key="1">
    <citation type="submission" date="2020-08" db="EMBL/GenBank/DDBJ databases">
        <title>Genomic Encyclopedia of Type Strains, Phase IV (KMG-IV): sequencing the most valuable type-strain genomes for metagenomic binning, comparative biology and taxonomic classification.</title>
        <authorList>
            <person name="Goeker M."/>
        </authorList>
    </citation>
    <scope>NUCLEOTIDE SEQUENCE [LARGE SCALE GENOMIC DNA]</scope>
    <source>
        <strain evidence="2 3">DSM 45385</strain>
    </source>
</reference>
<dbReference type="EMBL" id="JACHIN010000025">
    <property type="protein sequence ID" value="MBB5084733.1"/>
    <property type="molecule type" value="Genomic_DNA"/>
</dbReference>
<dbReference type="AlphaFoldDB" id="A0A7W8AEQ2"/>
<gene>
    <name evidence="2" type="ORF">HNR40_010244</name>
</gene>
<comment type="caution">
    <text evidence="2">The sequence shown here is derived from an EMBL/GenBank/DDBJ whole genome shotgun (WGS) entry which is preliminary data.</text>
</comment>
<proteinExistence type="predicted"/>
<feature type="region of interest" description="Disordered" evidence="1">
    <location>
        <begin position="1"/>
        <end position="30"/>
    </location>
</feature>
<keyword evidence="3" id="KW-1185">Reference proteome</keyword>
<evidence type="ECO:0000256" key="1">
    <source>
        <dbReference type="SAM" id="MobiDB-lite"/>
    </source>
</evidence>
<evidence type="ECO:0000313" key="2">
    <source>
        <dbReference type="EMBL" id="MBB5084733.1"/>
    </source>
</evidence>